<reference evidence="1" key="1">
    <citation type="submission" date="2021-03" db="EMBL/GenBank/DDBJ databases">
        <authorList>
            <consortium name="Genoscope - CEA"/>
            <person name="William W."/>
        </authorList>
    </citation>
    <scope>NUCLEOTIDE SEQUENCE</scope>
    <source>
        <strain evidence="1">Doubled-haploid Pahang</strain>
    </source>
</reference>
<dbReference type="AlphaFoldDB" id="A0A804KLS7"/>
<evidence type="ECO:0000313" key="2">
    <source>
        <dbReference type="EnsemblPlants" id="Ma09_p20500.1"/>
    </source>
</evidence>
<sequence length="68" mass="7991">MLCIRCLCLKTYIKYSIFSAMHSGLLFIRSSKVNLFSLIVEHFVCSCRVSRIDNLYLIKWCFCLVCPF</sequence>
<reference evidence="2" key="2">
    <citation type="submission" date="2021-05" db="UniProtKB">
        <authorList>
            <consortium name="EnsemblPlants"/>
        </authorList>
    </citation>
    <scope>IDENTIFICATION</scope>
    <source>
        <strain evidence="2">subsp. malaccensis</strain>
    </source>
</reference>
<dbReference type="EnsemblPlants" id="Ma09_t20500.1">
    <property type="protein sequence ID" value="Ma09_p20500.1"/>
    <property type="gene ID" value="Ma09_g20500"/>
</dbReference>
<dbReference type="Gramene" id="Ma09_t20500.1">
    <property type="protein sequence ID" value="Ma09_p20500.1"/>
    <property type="gene ID" value="Ma09_g20500"/>
</dbReference>
<evidence type="ECO:0000313" key="3">
    <source>
        <dbReference type="Proteomes" id="UP000012960"/>
    </source>
</evidence>
<evidence type="ECO:0000313" key="1">
    <source>
        <dbReference type="EMBL" id="CAG1835970.1"/>
    </source>
</evidence>
<protein>
    <submittedName>
        <fullName evidence="1">(wild Malaysian banana) hypothetical protein</fullName>
    </submittedName>
</protein>
<dbReference type="Proteomes" id="UP000012960">
    <property type="component" value="Unplaced"/>
</dbReference>
<keyword evidence="3" id="KW-1185">Reference proteome</keyword>
<gene>
    <name evidence="1" type="ORF">GSMUA_239390.1</name>
</gene>
<dbReference type="EMBL" id="HG996474">
    <property type="protein sequence ID" value="CAG1835970.1"/>
    <property type="molecule type" value="Genomic_DNA"/>
</dbReference>
<dbReference type="InParanoid" id="A0A804KLS7"/>
<accession>A0A804KLS7</accession>
<proteinExistence type="predicted"/>
<organism evidence="2 3">
    <name type="scientific">Musa acuminata subsp. malaccensis</name>
    <name type="common">Wild banana</name>
    <name type="synonym">Musa malaccensis</name>
    <dbReference type="NCBI Taxonomy" id="214687"/>
    <lineage>
        <taxon>Eukaryota</taxon>
        <taxon>Viridiplantae</taxon>
        <taxon>Streptophyta</taxon>
        <taxon>Embryophyta</taxon>
        <taxon>Tracheophyta</taxon>
        <taxon>Spermatophyta</taxon>
        <taxon>Magnoliopsida</taxon>
        <taxon>Liliopsida</taxon>
        <taxon>Zingiberales</taxon>
        <taxon>Musaceae</taxon>
        <taxon>Musa</taxon>
    </lineage>
</organism>
<name>A0A804KLS7_MUSAM</name>